<evidence type="ECO:0000256" key="3">
    <source>
        <dbReference type="ARBA" id="ARBA00022525"/>
    </source>
</evidence>
<dbReference type="Proteomes" id="UP000271008">
    <property type="component" value="Unassembled WGS sequence"/>
</dbReference>
<comment type="similarity">
    <text evidence="2">Belongs to the invasin protein D family.</text>
</comment>
<dbReference type="GO" id="GO:0005576">
    <property type="term" value="C:extracellular region"/>
    <property type="evidence" value="ECO:0007669"/>
    <property type="project" value="UniProtKB-SubCell"/>
</dbReference>
<evidence type="ECO:0000313" key="14">
    <source>
        <dbReference type="Proteomes" id="UP000514715"/>
    </source>
</evidence>
<dbReference type="InterPro" id="IPR036708">
    <property type="entry name" value="BipD-like_sf"/>
</dbReference>
<protein>
    <submittedName>
        <fullName evidence="8">IpaD/SipD/SspD family type III secretion system needle tip protein</fullName>
    </submittedName>
</protein>
<reference evidence="8" key="2">
    <citation type="submission" date="2018-06" db="EMBL/GenBank/DDBJ databases">
        <authorList>
            <person name="Ashton P.M."/>
            <person name="Dallman T."/>
            <person name="Nair S."/>
            <person name="De Pinna E."/>
            <person name="Peters T."/>
            <person name="Grant K."/>
        </authorList>
    </citation>
    <scope>NUCLEOTIDE SEQUENCE [LARGE SCALE GENOMIC DNA]</scope>
    <source>
        <strain evidence="8">462023</strain>
    </source>
</reference>
<evidence type="ECO:0000313" key="12">
    <source>
        <dbReference type="Proteomes" id="UP000271008"/>
    </source>
</evidence>
<dbReference type="Pfam" id="PF06511">
    <property type="entry name" value="T3SS_TC"/>
    <property type="match status" value="1"/>
</dbReference>
<evidence type="ECO:0000256" key="2">
    <source>
        <dbReference type="ARBA" id="ARBA00007741"/>
    </source>
</evidence>
<dbReference type="EMBL" id="CP057975">
    <property type="protein sequence ID" value="QMP46191.1"/>
    <property type="molecule type" value="Genomic_DNA"/>
</dbReference>
<accession>A0A0A1AEH0</accession>
<reference evidence="7" key="1">
    <citation type="journal article" date="2018" name="Genome Biol.">
        <title>SKESA: strategic k-mer extension for scrupulous assemblies.</title>
        <authorList>
            <person name="Souvorov A."/>
            <person name="Agarwala R."/>
            <person name="Lipman D.J."/>
        </authorList>
    </citation>
    <scope>NUCLEOTIDE SEQUENCE [LARGE SCALE GENOMIC DNA]</scope>
    <source>
        <strain evidence="7">EC00605</strain>
    </source>
</reference>
<evidence type="ECO:0000256" key="1">
    <source>
        <dbReference type="ARBA" id="ARBA00004613"/>
    </source>
</evidence>
<dbReference type="Proteomes" id="UP000514715">
    <property type="component" value="Chromosome"/>
</dbReference>
<dbReference type="Proteomes" id="UP000472856">
    <property type="component" value="Unassembled WGS sequence"/>
</dbReference>
<reference evidence="11 12" key="3">
    <citation type="submission" date="2018-11" db="EMBL/GenBank/DDBJ databases">
        <title>Enterobacteriaceae from Patient.</title>
        <authorList>
            <person name="Shen C."/>
            <person name="Yang Y."/>
            <person name="Tian G."/>
        </authorList>
    </citation>
    <scope>NUCLEOTIDE SEQUENCE [LARGE SCALE GENOMIC DNA]</scope>
    <source>
        <strain evidence="11 12">GBGD28</strain>
    </source>
</reference>
<evidence type="ECO:0000256" key="5">
    <source>
        <dbReference type="ARBA" id="ARBA00023054"/>
    </source>
</evidence>
<evidence type="ECO:0000313" key="11">
    <source>
        <dbReference type="EMBL" id="RRD75357.1"/>
    </source>
</evidence>
<keyword evidence="3" id="KW-0964">Secreted</keyword>
<evidence type="ECO:0000313" key="10">
    <source>
        <dbReference type="EMBL" id="QMP46191.1"/>
    </source>
</evidence>
<evidence type="ECO:0000313" key="7">
    <source>
        <dbReference type="EMBL" id="HAJ0997280.1"/>
    </source>
</evidence>
<reference evidence="10 14" key="6">
    <citation type="submission" date="2020-06" db="EMBL/GenBank/DDBJ databases">
        <title>REHAB project genomes.</title>
        <authorList>
            <person name="Shaw L.P."/>
        </authorList>
    </citation>
    <scope>NUCLEOTIDE SEQUENCE [LARGE SCALE GENOMIC DNA]</scope>
    <source>
        <strain evidence="10 14">RHB07-C04</strain>
    </source>
</reference>
<evidence type="ECO:0000313" key="8">
    <source>
        <dbReference type="EMBL" id="MJL95690.1"/>
    </source>
</evidence>
<feature type="region of interest" description="Disordered" evidence="6">
    <location>
        <begin position="23"/>
        <end position="52"/>
    </location>
</feature>
<reference evidence="7" key="4">
    <citation type="submission" date="2019-09" db="EMBL/GenBank/DDBJ databases">
        <authorList>
            <consortium name="NCBI Pathogen Detection Project"/>
        </authorList>
    </citation>
    <scope>NUCLEOTIDE SEQUENCE</scope>
    <source>
        <strain evidence="7">EC00605</strain>
    </source>
</reference>
<dbReference type="AlphaFoldDB" id="A0A0A1AEH0"/>
<feature type="compositionally biased region" description="Basic and acidic residues" evidence="6">
    <location>
        <begin position="30"/>
        <end position="39"/>
    </location>
</feature>
<proteinExistence type="inferred from homology"/>
<dbReference type="EMBL" id="DABGZR010000019">
    <property type="protein sequence ID" value="HAJ0997280.1"/>
    <property type="molecule type" value="Genomic_DNA"/>
</dbReference>
<gene>
    <name evidence="8" type="ORF">DNX30_23650</name>
    <name evidence="11" type="ORF">EIA08_13275</name>
    <name evidence="9" type="ORF">G5603_13955</name>
    <name evidence="7" type="ORF">HL601_16995</name>
    <name evidence="10" type="ORF">HVW04_15655</name>
</gene>
<organism evidence="8">
    <name type="scientific">Escherichia coli</name>
    <dbReference type="NCBI Taxonomy" id="562"/>
    <lineage>
        <taxon>Bacteria</taxon>
        <taxon>Pseudomonadati</taxon>
        <taxon>Pseudomonadota</taxon>
        <taxon>Gammaproteobacteria</taxon>
        <taxon>Enterobacterales</taxon>
        <taxon>Enterobacteriaceae</taxon>
        <taxon>Escherichia</taxon>
    </lineage>
</organism>
<evidence type="ECO:0000256" key="6">
    <source>
        <dbReference type="SAM" id="MobiDB-lite"/>
    </source>
</evidence>
<reference evidence="9 13" key="5">
    <citation type="submission" date="2020-02" db="EMBL/GenBank/DDBJ databases">
        <title>WGS of Carbapenem-Resistant Enterobacteriaceae.</title>
        <authorList>
            <person name="Tokajian S."/>
            <person name="El Chaar M."/>
            <person name="El Khoury M."/>
        </authorList>
    </citation>
    <scope>NUCLEOTIDE SEQUENCE [LARGE SCALE GENOMIC DNA]</scope>
    <source>
        <strain evidence="9 13">ECM_75</strain>
    </source>
</reference>
<keyword evidence="5" id="KW-0175">Coiled coil</keyword>
<dbReference type="EMBL" id="RTJF01000039">
    <property type="protein sequence ID" value="MJL95690.1"/>
    <property type="molecule type" value="Genomic_DNA"/>
</dbReference>
<name>A0A0A1AEH0_ECOLX</name>
<evidence type="ECO:0000256" key="4">
    <source>
        <dbReference type="ARBA" id="ARBA00023026"/>
    </source>
</evidence>
<dbReference type="EMBL" id="JAAJRI010000009">
    <property type="protein sequence ID" value="NGE89287.1"/>
    <property type="molecule type" value="Genomic_DNA"/>
</dbReference>
<evidence type="ECO:0000313" key="9">
    <source>
        <dbReference type="EMBL" id="NGE89287.1"/>
    </source>
</evidence>
<comment type="subcellular location">
    <subcellularLocation>
        <location evidence="1">Secreted</location>
    </subcellularLocation>
</comment>
<dbReference type="Proteomes" id="UP000885382">
    <property type="component" value="Unassembled WGS sequence"/>
</dbReference>
<keyword evidence="4" id="KW-0843">Virulence</keyword>
<dbReference type="InterPro" id="IPR009483">
    <property type="entry name" value="IpaD/BipD/SipD"/>
</dbReference>
<dbReference type="Gene3D" id="1.20.1710.10">
    <property type="entry name" value="IpaD-like"/>
    <property type="match status" value="1"/>
</dbReference>
<dbReference type="EMBL" id="RQTU01000010">
    <property type="protein sequence ID" value="RRD75357.1"/>
    <property type="molecule type" value="Genomic_DNA"/>
</dbReference>
<feature type="compositionally biased region" description="Polar residues" evidence="6">
    <location>
        <begin position="40"/>
        <end position="52"/>
    </location>
</feature>
<dbReference type="SUPFAM" id="SSF140693">
    <property type="entry name" value="IpaD-like"/>
    <property type="match status" value="1"/>
</dbReference>
<evidence type="ECO:0000313" key="13">
    <source>
        <dbReference type="Proteomes" id="UP000472856"/>
    </source>
</evidence>
<dbReference type="RefSeq" id="WP_023908928.1">
    <property type="nucleotide sequence ID" value="NZ_AP022098.1"/>
</dbReference>
<sequence>MINKDNNLNIDILRQQNANIPLQEASSQSEEPHQLENSKSEGNLHNSASKDNNIGAMLKKDVEKLSTLVSERSPRNEDWKCQHDIQLNFVKNMLRNFPTENLSEKGSALLHESYSLIKNVLQLTENVNTIDGKLKDPAKILTLHNSVRKTLANVAHNTTGSSAMASTKGTLNHAIASLESSAPEMRSSATSSTLTASSSNEFKSDKYICSDIADLMSVLGSDYLEIYANSVEIMSAYWQDFSEHIQSNMGKWTHSNKKGDAIVFDVNAFQKALMHFYYIDKYPNGDFHYHYNPDYVLYPPAPADKIGVPLEEAEKWCAALGLPVIPPDPKHRTPSPIVEVEPQGSGLYVIIPNPQIIDSMSQSSDSMVHRDDKGKEKNISKEFTGYEISTAEYQAWLAGYNGQAENMKTDVQVITTKYSTANSTYDTIIKLLSSTITALFDSAKDYLRF</sequence>